<evidence type="ECO:0000259" key="1">
    <source>
        <dbReference type="PROSITE" id="PS50146"/>
    </source>
</evidence>
<accession>A0A844YJZ6</accession>
<dbReference type="OrthoDB" id="9815110at2"/>
<reference evidence="2 3" key="1">
    <citation type="submission" date="2019-12" db="EMBL/GenBank/DDBJ databases">
        <title>Genomic-based taxomic classification of the family Erythrobacteraceae.</title>
        <authorList>
            <person name="Xu L."/>
        </authorList>
    </citation>
    <scope>NUCLEOTIDE SEQUENCE [LARGE SCALE GENOMIC DNA]</scope>
    <source>
        <strain evidence="2 3">MCCC 1A09965</strain>
    </source>
</reference>
<dbReference type="SUPFAM" id="SSF111331">
    <property type="entry name" value="NAD kinase/diacylglycerol kinase-like"/>
    <property type="match status" value="1"/>
</dbReference>
<dbReference type="PROSITE" id="PS50146">
    <property type="entry name" value="DAGK"/>
    <property type="match status" value="1"/>
</dbReference>
<dbReference type="InterPro" id="IPR045540">
    <property type="entry name" value="YegS/DAGK_C"/>
</dbReference>
<dbReference type="Gene3D" id="2.60.200.40">
    <property type="match status" value="1"/>
</dbReference>
<organism evidence="2 3">
    <name type="scientific">Qipengyuania oceanensis</name>
    <dbReference type="NCBI Taxonomy" id="1463597"/>
    <lineage>
        <taxon>Bacteria</taxon>
        <taxon>Pseudomonadati</taxon>
        <taxon>Pseudomonadota</taxon>
        <taxon>Alphaproteobacteria</taxon>
        <taxon>Sphingomonadales</taxon>
        <taxon>Erythrobacteraceae</taxon>
        <taxon>Qipengyuania</taxon>
    </lineage>
</organism>
<dbReference type="RefSeq" id="WP_160676770.1">
    <property type="nucleotide sequence ID" value="NZ_WTYN01000003.1"/>
</dbReference>
<proteinExistence type="predicted"/>
<keyword evidence="3" id="KW-1185">Reference proteome</keyword>
<dbReference type="Pfam" id="PF19279">
    <property type="entry name" value="YegS_C"/>
    <property type="match status" value="1"/>
</dbReference>
<dbReference type="AlphaFoldDB" id="A0A844YJZ6"/>
<dbReference type="Gene3D" id="3.40.50.10330">
    <property type="entry name" value="Probable inorganic polyphosphate/atp-NAD kinase, domain 1"/>
    <property type="match status" value="1"/>
</dbReference>
<dbReference type="Proteomes" id="UP000445582">
    <property type="component" value="Unassembled WGS sequence"/>
</dbReference>
<evidence type="ECO:0000313" key="3">
    <source>
        <dbReference type="Proteomes" id="UP000445582"/>
    </source>
</evidence>
<dbReference type="InterPro" id="IPR001206">
    <property type="entry name" value="Diacylglycerol_kinase_cat_dom"/>
</dbReference>
<evidence type="ECO:0000313" key="2">
    <source>
        <dbReference type="EMBL" id="MXO63825.1"/>
    </source>
</evidence>
<protein>
    <recommendedName>
        <fullName evidence="1">DAGKc domain-containing protein</fullName>
    </recommendedName>
</protein>
<dbReference type="GO" id="GO:0016301">
    <property type="term" value="F:kinase activity"/>
    <property type="evidence" value="ECO:0007669"/>
    <property type="project" value="InterPro"/>
</dbReference>
<comment type="caution">
    <text evidence="2">The sequence shown here is derived from an EMBL/GenBank/DDBJ whole genome shotgun (WGS) entry which is preliminary data.</text>
</comment>
<dbReference type="EMBL" id="WTYN01000003">
    <property type="protein sequence ID" value="MXO63825.1"/>
    <property type="molecule type" value="Genomic_DNA"/>
</dbReference>
<name>A0A844YJZ6_9SPHN</name>
<dbReference type="InterPro" id="IPR017438">
    <property type="entry name" value="ATP-NAD_kinase_N"/>
</dbReference>
<dbReference type="InterPro" id="IPR016064">
    <property type="entry name" value="NAD/diacylglycerol_kinase_sf"/>
</dbReference>
<sequence length="282" mass="31029">MKLALVYNERLAPKRMAKVQQLARVLELRGHCVTHHFGDSFDAAHDSGDADCIVLAGGDGTARLVIGKQADPAALPPLAIYPTGTINLLARELGYSRNPEVFADSLVSGRPARTTRLALLDGQPFLACASIGFDAHTVARVSEALKLRIGRFAYVAALLAMVRDWPHEPVVIDTGTERLDAEALFVLRGRYYAGPWTLDRQAHLEHERLRVLALPQARKRDLALLIGYAMLGSHRPHGKWRFLETERLTIESEHGHPVQADGDVVNQAPVTIELTEATVTFL</sequence>
<feature type="domain" description="DAGKc" evidence="1">
    <location>
        <begin position="1"/>
        <end position="124"/>
    </location>
</feature>
<gene>
    <name evidence="2" type="ORF">GRI48_12465</name>
</gene>
<dbReference type="Pfam" id="PF00781">
    <property type="entry name" value="DAGK_cat"/>
    <property type="match status" value="1"/>
</dbReference>